<dbReference type="RefSeq" id="WP_205261322.1">
    <property type="nucleotide sequence ID" value="NZ_JAERWK010000017.1"/>
</dbReference>
<comment type="similarity">
    <text evidence="1">Belongs to the flavin-dependent halogenase family. Bacterial tryptophan halogenase subfamily.</text>
</comment>
<comment type="caution">
    <text evidence="2">The sequence shown here is derived from an EMBL/GenBank/DDBJ whole genome shotgun (WGS) entry which is preliminary data.</text>
</comment>
<protein>
    <recommendedName>
        <fullName evidence="4">FAD-dependent oxidoreductase</fullName>
    </recommendedName>
</protein>
<dbReference type="InterPro" id="IPR050816">
    <property type="entry name" value="Flavin-dep_Halogenase_NPB"/>
</dbReference>
<dbReference type="Pfam" id="PF12831">
    <property type="entry name" value="FAD_oxidored"/>
    <property type="match status" value="1"/>
</dbReference>
<evidence type="ECO:0000313" key="2">
    <source>
        <dbReference type="EMBL" id="MBM9468361.1"/>
    </source>
</evidence>
<dbReference type="Proteomes" id="UP000663792">
    <property type="component" value="Unassembled WGS sequence"/>
</dbReference>
<evidence type="ECO:0008006" key="4">
    <source>
        <dbReference type="Google" id="ProtNLM"/>
    </source>
</evidence>
<dbReference type="InterPro" id="IPR036188">
    <property type="entry name" value="FAD/NAD-bd_sf"/>
</dbReference>
<sequence length="457" mass="48195">MTTAVPSSADVVVIGASLAGLFAAAAAAGSGRSVVLLERDDLPDEAVPRPGVPQGRQPHVLLHRGLLAMGELLPGIRTDLVAAGGVPVDTGMLAWLDPRGWSVHEPGLEVVSATRPLVEHVVRQRVLALPGVRIVDRSRVRSVARTAGAWSVTVLGQDGESRWHTGIVVDASGRSSRLPVWLEELHVRPATVTELDAGVGYASRRYQGGPDPRELAGVVVAATPGSPRGGLALPVEGGGWLIGAVGLGEHRPPRDAAGFDDFLHAMRDPVLADLAAGADSAGPVAVHRQTENRRRAYHLVPHWPDDLVPLGDSFCAFNPVYGQDITVAAREAVLLHRSLSSDSRPGRTSRLLRDFAVETLLPWSMATGADAQLAGTAERLGPMSGVQAALRWWVGEVARLAVHGDRRAGRAINRTFHLMGSPLDLLHPALAANALRTRLIGAPANPRPAAVRALATP</sequence>
<dbReference type="PANTHER" id="PTHR43747:SF1">
    <property type="entry name" value="SLR1998 PROTEIN"/>
    <property type="match status" value="1"/>
</dbReference>
<dbReference type="SUPFAM" id="SSF51905">
    <property type="entry name" value="FAD/NAD(P)-binding domain"/>
    <property type="match status" value="1"/>
</dbReference>
<proteinExistence type="inferred from homology"/>
<evidence type="ECO:0000256" key="1">
    <source>
        <dbReference type="ARBA" id="ARBA00038396"/>
    </source>
</evidence>
<organism evidence="2 3">
    <name type="scientific">Nakamurella leprariae</name>
    <dbReference type="NCBI Taxonomy" id="2803911"/>
    <lineage>
        <taxon>Bacteria</taxon>
        <taxon>Bacillati</taxon>
        <taxon>Actinomycetota</taxon>
        <taxon>Actinomycetes</taxon>
        <taxon>Nakamurellales</taxon>
        <taxon>Nakamurellaceae</taxon>
        <taxon>Nakamurella</taxon>
    </lineage>
</organism>
<accession>A0A938Y968</accession>
<keyword evidence="3" id="KW-1185">Reference proteome</keyword>
<reference evidence="2" key="1">
    <citation type="submission" date="2021-01" db="EMBL/GenBank/DDBJ databases">
        <title>YIM 132084 draft genome.</title>
        <authorList>
            <person name="An D."/>
        </authorList>
    </citation>
    <scope>NUCLEOTIDE SEQUENCE</scope>
    <source>
        <strain evidence="2">YIM 132084</strain>
    </source>
</reference>
<dbReference type="AlphaFoldDB" id="A0A938Y968"/>
<dbReference type="EMBL" id="JAERWK010000017">
    <property type="protein sequence ID" value="MBM9468361.1"/>
    <property type="molecule type" value="Genomic_DNA"/>
</dbReference>
<dbReference type="PANTHER" id="PTHR43747">
    <property type="entry name" value="FAD-BINDING PROTEIN"/>
    <property type="match status" value="1"/>
</dbReference>
<name>A0A938Y968_9ACTN</name>
<evidence type="ECO:0000313" key="3">
    <source>
        <dbReference type="Proteomes" id="UP000663792"/>
    </source>
</evidence>
<gene>
    <name evidence="2" type="ORF">JL106_13845</name>
</gene>
<dbReference type="Gene3D" id="3.50.50.60">
    <property type="entry name" value="FAD/NAD(P)-binding domain"/>
    <property type="match status" value="1"/>
</dbReference>